<proteinExistence type="predicted"/>
<organism evidence="2 3">
    <name type="scientific">Rhodocollybia butyracea</name>
    <dbReference type="NCBI Taxonomy" id="206335"/>
    <lineage>
        <taxon>Eukaryota</taxon>
        <taxon>Fungi</taxon>
        <taxon>Dikarya</taxon>
        <taxon>Basidiomycota</taxon>
        <taxon>Agaricomycotina</taxon>
        <taxon>Agaricomycetes</taxon>
        <taxon>Agaricomycetidae</taxon>
        <taxon>Agaricales</taxon>
        <taxon>Marasmiineae</taxon>
        <taxon>Omphalotaceae</taxon>
        <taxon>Rhodocollybia</taxon>
    </lineage>
</organism>
<dbReference type="Proteomes" id="UP000772434">
    <property type="component" value="Unassembled WGS sequence"/>
</dbReference>
<dbReference type="AlphaFoldDB" id="A0A9P5PCI9"/>
<sequence length="294" mass="32946">MTIGGHTALRLAEGGYFPDEGKAPPPFISCEHACSILRSIRDNNPYAGSSAIKSTAWAKVFETFVKAGGVKDTRAQTLKDKVKELLDCHEGAQCKRPITLAMRKFLDDEDNAIALGFTLDAVASMRRRSADETASASVVRREKEKKKTIDRKFIVQASLTTKARKALDEKAELINLSSDSENDPVKEYESNIEMEVTQHNDAPSSSVIDEKTNVKKENKSPKAKAPKSKKHTTNLHVRKCSHRDDNNIFSDMKTSMAETQKLHERIVDNIEVSNHKTEVFQDMFLDLFECMVNK</sequence>
<reference evidence="2" key="1">
    <citation type="submission" date="2020-11" db="EMBL/GenBank/DDBJ databases">
        <authorList>
            <consortium name="DOE Joint Genome Institute"/>
            <person name="Ahrendt S."/>
            <person name="Riley R."/>
            <person name="Andreopoulos W."/>
            <person name="Labutti K."/>
            <person name="Pangilinan J."/>
            <person name="Ruiz-Duenas F.J."/>
            <person name="Barrasa J.M."/>
            <person name="Sanchez-Garcia M."/>
            <person name="Camarero S."/>
            <person name="Miyauchi S."/>
            <person name="Serrano A."/>
            <person name="Linde D."/>
            <person name="Babiker R."/>
            <person name="Drula E."/>
            <person name="Ayuso-Fernandez I."/>
            <person name="Pacheco R."/>
            <person name="Padilla G."/>
            <person name="Ferreira P."/>
            <person name="Barriuso J."/>
            <person name="Kellner H."/>
            <person name="Castanera R."/>
            <person name="Alfaro M."/>
            <person name="Ramirez L."/>
            <person name="Pisabarro A.G."/>
            <person name="Kuo A."/>
            <person name="Tritt A."/>
            <person name="Lipzen A."/>
            <person name="He G."/>
            <person name="Yan M."/>
            <person name="Ng V."/>
            <person name="Cullen D."/>
            <person name="Martin F."/>
            <person name="Rosso M.-N."/>
            <person name="Henrissat B."/>
            <person name="Hibbett D."/>
            <person name="Martinez A.T."/>
            <person name="Grigoriev I.V."/>
        </authorList>
    </citation>
    <scope>NUCLEOTIDE SEQUENCE</scope>
    <source>
        <strain evidence="2">AH 40177</strain>
    </source>
</reference>
<name>A0A9P5PCI9_9AGAR</name>
<evidence type="ECO:0000256" key="1">
    <source>
        <dbReference type="SAM" id="MobiDB-lite"/>
    </source>
</evidence>
<comment type="caution">
    <text evidence="2">The sequence shown here is derived from an EMBL/GenBank/DDBJ whole genome shotgun (WGS) entry which is preliminary data.</text>
</comment>
<feature type="compositionally biased region" description="Basic residues" evidence="1">
    <location>
        <begin position="221"/>
        <end position="234"/>
    </location>
</feature>
<evidence type="ECO:0000313" key="2">
    <source>
        <dbReference type="EMBL" id="KAF9060864.1"/>
    </source>
</evidence>
<accession>A0A9P5PCI9</accession>
<gene>
    <name evidence="2" type="ORF">BDP27DRAFT_1429571</name>
</gene>
<evidence type="ECO:0000313" key="3">
    <source>
        <dbReference type="Proteomes" id="UP000772434"/>
    </source>
</evidence>
<dbReference type="EMBL" id="JADNRY010000224">
    <property type="protein sequence ID" value="KAF9060864.1"/>
    <property type="molecule type" value="Genomic_DNA"/>
</dbReference>
<protein>
    <submittedName>
        <fullName evidence="2">Uncharacterized protein</fullName>
    </submittedName>
</protein>
<feature type="region of interest" description="Disordered" evidence="1">
    <location>
        <begin position="198"/>
        <end position="234"/>
    </location>
</feature>
<feature type="compositionally biased region" description="Polar residues" evidence="1">
    <location>
        <begin position="198"/>
        <end position="207"/>
    </location>
</feature>
<dbReference type="OrthoDB" id="3068957at2759"/>
<feature type="compositionally biased region" description="Basic and acidic residues" evidence="1">
    <location>
        <begin position="208"/>
        <end position="220"/>
    </location>
</feature>
<keyword evidence="3" id="KW-1185">Reference proteome</keyword>